<dbReference type="AlphaFoldDB" id="A0A1F6EGJ9"/>
<evidence type="ECO:0000313" key="2">
    <source>
        <dbReference type="EMBL" id="OGG72785.1"/>
    </source>
</evidence>
<reference evidence="2 3" key="1">
    <citation type="journal article" date="2016" name="Nat. Commun.">
        <title>Thousands of microbial genomes shed light on interconnected biogeochemical processes in an aquifer system.</title>
        <authorList>
            <person name="Anantharaman K."/>
            <person name="Brown C.T."/>
            <person name="Hug L.A."/>
            <person name="Sharon I."/>
            <person name="Castelle C.J."/>
            <person name="Probst A.J."/>
            <person name="Thomas B.C."/>
            <person name="Singh A."/>
            <person name="Wilkins M.J."/>
            <person name="Karaoz U."/>
            <person name="Brodie E.L."/>
            <person name="Williams K.H."/>
            <person name="Hubbard S.S."/>
            <person name="Banfield J.F."/>
        </authorList>
    </citation>
    <scope>NUCLEOTIDE SEQUENCE [LARGE SCALE GENOMIC DNA]</scope>
</reference>
<comment type="caution">
    <text evidence="2">The sequence shown here is derived from an EMBL/GenBank/DDBJ whole genome shotgun (WGS) entry which is preliminary data.</text>
</comment>
<dbReference type="Gene3D" id="1.10.260.40">
    <property type="entry name" value="lambda repressor-like DNA-binding domains"/>
    <property type="match status" value="1"/>
</dbReference>
<dbReference type="SMART" id="SM00530">
    <property type="entry name" value="HTH_XRE"/>
    <property type="match status" value="1"/>
</dbReference>
<dbReference type="EMBL" id="MFLY01000032">
    <property type="protein sequence ID" value="OGG72785.1"/>
    <property type="molecule type" value="Genomic_DNA"/>
</dbReference>
<organism evidence="2 3">
    <name type="scientific">Candidatus Kaiserbacteria bacterium RIFCSPLOWO2_01_FULL_53_17</name>
    <dbReference type="NCBI Taxonomy" id="1798511"/>
    <lineage>
        <taxon>Bacteria</taxon>
        <taxon>Candidatus Kaiseribacteriota</taxon>
    </lineage>
</organism>
<dbReference type="Proteomes" id="UP000177306">
    <property type="component" value="Unassembled WGS sequence"/>
</dbReference>
<protein>
    <recommendedName>
        <fullName evidence="1">HTH cro/C1-type domain-containing protein</fullName>
    </recommendedName>
</protein>
<feature type="domain" description="HTH cro/C1-type" evidence="1">
    <location>
        <begin position="36"/>
        <end position="90"/>
    </location>
</feature>
<sequence>MKWYTPEQVFGTARKTKTFKKAYAEEMARLKLAQAIRRTRESKRMTQAAVAQKINMPQSVIARLESGTHSVSVDTLSKVAHALGKQVELV</sequence>
<proteinExistence type="predicted"/>
<evidence type="ECO:0000313" key="3">
    <source>
        <dbReference type="Proteomes" id="UP000177306"/>
    </source>
</evidence>
<dbReference type="CDD" id="cd00093">
    <property type="entry name" value="HTH_XRE"/>
    <property type="match status" value="1"/>
</dbReference>
<accession>A0A1F6EGJ9</accession>
<dbReference type="PROSITE" id="PS50943">
    <property type="entry name" value="HTH_CROC1"/>
    <property type="match status" value="1"/>
</dbReference>
<dbReference type="Pfam" id="PF01381">
    <property type="entry name" value="HTH_3"/>
    <property type="match status" value="1"/>
</dbReference>
<gene>
    <name evidence="2" type="ORF">A3A38_03560</name>
</gene>
<dbReference type="SUPFAM" id="SSF47413">
    <property type="entry name" value="lambda repressor-like DNA-binding domains"/>
    <property type="match status" value="1"/>
</dbReference>
<dbReference type="GO" id="GO:0003677">
    <property type="term" value="F:DNA binding"/>
    <property type="evidence" value="ECO:0007669"/>
    <property type="project" value="InterPro"/>
</dbReference>
<dbReference type="InterPro" id="IPR010982">
    <property type="entry name" value="Lambda_DNA-bd_dom_sf"/>
</dbReference>
<name>A0A1F6EGJ9_9BACT</name>
<dbReference type="InterPro" id="IPR001387">
    <property type="entry name" value="Cro/C1-type_HTH"/>
</dbReference>
<evidence type="ECO:0000259" key="1">
    <source>
        <dbReference type="PROSITE" id="PS50943"/>
    </source>
</evidence>